<dbReference type="Proteomes" id="UP000718281">
    <property type="component" value="Unassembled WGS sequence"/>
</dbReference>
<evidence type="ECO:0000313" key="6">
    <source>
        <dbReference type="EMBL" id="MBK6302124.1"/>
    </source>
</evidence>
<dbReference type="InterPro" id="IPR050172">
    <property type="entry name" value="SsuD_RutA_monooxygenase"/>
</dbReference>
<reference evidence="6 7" key="1">
    <citation type="submission" date="2020-10" db="EMBL/GenBank/DDBJ databases">
        <title>Connecting structure to function with the recovery of over 1000 high-quality activated sludge metagenome-assembled genomes encoding full-length rRNA genes using long-read sequencing.</title>
        <authorList>
            <person name="Singleton C.M."/>
            <person name="Petriglieri F."/>
            <person name="Kristensen J.M."/>
            <person name="Kirkegaard R.H."/>
            <person name="Michaelsen T.Y."/>
            <person name="Andersen M.H."/>
            <person name="Karst S.M."/>
            <person name="Dueholm M.S."/>
            <person name="Nielsen P.H."/>
            <person name="Albertsen M."/>
        </authorList>
    </citation>
    <scope>NUCLEOTIDE SEQUENCE [LARGE SCALE GENOMIC DNA]</scope>
    <source>
        <strain evidence="6">AalE_18-Q3-R2-46_BAT3C.188</strain>
    </source>
</reference>
<dbReference type="GO" id="GO:0046306">
    <property type="term" value="P:alkanesulfonate catabolic process"/>
    <property type="evidence" value="ECO:0007669"/>
    <property type="project" value="TreeGrafter"/>
</dbReference>
<sequence>MEIGVILGDVHGSLSPRDHLDGLLRQVEAAQRAGMTYLTIGHHYVYGDYRWLQPIPTLARLAAELDDGVRLGTTVLQTPLVHPIALAEDLATLDILSRGNLVIGLGAGYRESEFVALGVNFADRFAMLEESIELMTALWTQARVTHRGRFWQVDDVEPHIQPWQQPHPPLWIGAMTERGVKRSARLADGWPITPETKIPDMVRLLAIYEDERIRLGKPLVRHPLRREIIPGRTTEAAFERFESMAKERLLAYARRQLATRSEDELSQEFRSVAAKETFIGTPDECIAQIRELAALVPIDPILVRAQWPRMSADQVVDYLEDLGRDIVPAVREITPVQQVIRPPVA</sequence>
<proteinExistence type="predicted"/>
<comment type="caution">
    <text evidence="6">The sequence shown here is derived from an EMBL/GenBank/DDBJ whole genome shotgun (WGS) entry which is preliminary data.</text>
</comment>
<dbReference type="PANTHER" id="PTHR42847:SF4">
    <property type="entry name" value="ALKANESULFONATE MONOOXYGENASE-RELATED"/>
    <property type="match status" value="1"/>
</dbReference>
<dbReference type="Gene3D" id="3.20.20.30">
    <property type="entry name" value="Luciferase-like domain"/>
    <property type="match status" value="1"/>
</dbReference>
<evidence type="ECO:0000259" key="5">
    <source>
        <dbReference type="Pfam" id="PF00296"/>
    </source>
</evidence>
<dbReference type="GO" id="GO:0008726">
    <property type="term" value="F:alkanesulfonate monooxygenase activity"/>
    <property type="evidence" value="ECO:0007669"/>
    <property type="project" value="TreeGrafter"/>
</dbReference>
<keyword evidence="3" id="KW-0560">Oxidoreductase</keyword>
<dbReference type="PANTHER" id="PTHR42847">
    <property type="entry name" value="ALKANESULFONATE MONOOXYGENASE"/>
    <property type="match status" value="1"/>
</dbReference>
<evidence type="ECO:0000256" key="3">
    <source>
        <dbReference type="ARBA" id="ARBA00023002"/>
    </source>
</evidence>
<protein>
    <submittedName>
        <fullName evidence="6">LLM class flavin-dependent oxidoreductase</fullName>
    </submittedName>
</protein>
<dbReference type="Pfam" id="PF00296">
    <property type="entry name" value="Bac_luciferase"/>
    <property type="match status" value="1"/>
</dbReference>
<dbReference type="InterPro" id="IPR011251">
    <property type="entry name" value="Luciferase-like_dom"/>
</dbReference>
<evidence type="ECO:0000256" key="4">
    <source>
        <dbReference type="ARBA" id="ARBA00023033"/>
    </source>
</evidence>
<organism evidence="6 7">
    <name type="scientific">Candidatus Phosphoribacter hodrii</name>
    <dbReference type="NCBI Taxonomy" id="2953743"/>
    <lineage>
        <taxon>Bacteria</taxon>
        <taxon>Bacillati</taxon>
        <taxon>Actinomycetota</taxon>
        <taxon>Actinomycetes</taxon>
        <taxon>Micrococcales</taxon>
        <taxon>Dermatophilaceae</taxon>
        <taxon>Candidatus Phosphoribacter</taxon>
    </lineage>
</organism>
<keyword evidence="4" id="KW-0503">Monooxygenase</keyword>
<dbReference type="InterPro" id="IPR036661">
    <property type="entry name" value="Luciferase-like_sf"/>
</dbReference>
<name>A0A934X8R3_9MICO</name>
<evidence type="ECO:0000313" key="7">
    <source>
        <dbReference type="Proteomes" id="UP000718281"/>
    </source>
</evidence>
<dbReference type="SUPFAM" id="SSF51679">
    <property type="entry name" value="Bacterial luciferase-like"/>
    <property type="match status" value="1"/>
</dbReference>
<gene>
    <name evidence="6" type="ORF">IPF40_14180</name>
</gene>
<dbReference type="EMBL" id="JADIXZ010000007">
    <property type="protein sequence ID" value="MBK6302124.1"/>
    <property type="molecule type" value="Genomic_DNA"/>
</dbReference>
<accession>A0A934X8R3</accession>
<feature type="domain" description="Luciferase-like" evidence="5">
    <location>
        <begin position="1"/>
        <end position="295"/>
    </location>
</feature>
<keyword evidence="2" id="KW-0288">FMN</keyword>
<evidence type="ECO:0000256" key="2">
    <source>
        <dbReference type="ARBA" id="ARBA00022643"/>
    </source>
</evidence>
<dbReference type="AlphaFoldDB" id="A0A934X8R3"/>
<evidence type="ECO:0000256" key="1">
    <source>
        <dbReference type="ARBA" id="ARBA00022630"/>
    </source>
</evidence>
<keyword evidence="1" id="KW-0285">Flavoprotein</keyword>